<dbReference type="Pfam" id="PF14667">
    <property type="entry name" value="Polysacc_synt_C"/>
    <property type="match status" value="1"/>
</dbReference>
<dbReference type="CDD" id="cd07007">
    <property type="entry name" value="cupin_CapF-like_C"/>
    <property type="match status" value="1"/>
</dbReference>
<dbReference type="InterPro" id="IPR029303">
    <property type="entry name" value="CapF_C"/>
</dbReference>
<dbReference type="SUPFAM" id="SSF51182">
    <property type="entry name" value="RmlC-like cupins"/>
    <property type="match status" value="1"/>
</dbReference>
<evidence type="ECO:0000259" key="1">
    <source>
        <dbReference type="Pfam" id="PF01370"/>
    </source>
</evidence>
<accession>A0A9D7SH25</accession>
<comment type="caution">
    <text evidence="3">The sequence shown here is derived from an EMBL/GenBank/DDBJ whole genome shotgun (WGS) entry which is preliminary data.</text>
</comment>
<dbReference type="Proteomes" id="UP000886657">
    <property type="component" value="Unassembled WGS sequence"/>
</dbReference>
<dbReference type="Pfam" id="PF01370">
    <property type="entry name" value="Epimerase"/>
    <property type="match status" value="1"/>
</dbReference>
<dbReference type="InterPro" id="IPR001509">
    <property type="entry name" value="Epimerase_deHydtase"/>
</dbReference>
<evidence type="ECO:0000313" key="4">
    <source>
        <dbReference type="Proteomes" id="UP000886657"/>
    </source>
</evidence>
<dbReference type="EMBL" id="JADKIO010000006">
    <property type="protein sequence ID" value="MBK9796364.1"/>
    <property type="molecule type" value="Genomic_DNA"/>
</dbReference>
<gene>
    <name evidence="3" type="ORF">IPP58_07680</name>
</gene>
<feature type="domain" description="Capsular polysaccharide assembling protein CapF C-terminal" evidence="2">
    <location>
        <begin position="258"/>
        <end position="367"/>
    </location>
</feature>
<name>A0A9D7SH25_9BACT</name>
<dbReference type="InterPro" id="IPR011051">
    <property type="entry name" value="RmlC_Cupin_sf"/>
</dbReference>
<protein>
    <submittedName>
        <fullName evidence="3">NAD-dependent epimerase/dehydratase family protein</fullName>
    </submittedName>
</protein>
<evidence type="ECO:0000259" key="2">
    <source>
        <dbReference type="Pfam" id="PF14667"/>
    </source>
</evidence>
<dbReference type="InterPro" id="IPR036291">
    <property type="entry name" value="NAD(P)-bd_dom_sf"/>
</dbReference>
<feature type="domain" description="NAD-dependent epimerase/dehydratase" evidence="1">
    <location>
        <begin position="10"/>
        <end position="172"/>
    </location>
</feature>
<evidence type="ECO:0000313" key="3">
    <source>
        <dbReference type="EMBL" id="MBK9796364.1"/>
    </source>
</evidence>
<proteinExistence type="predicted"/>
<dbReference type="AlphaFoldDB" id="A0A9D7SH25"/>
<dbReference type="Gene3D" id="2.60.120.10">
    <property type="entry name" value="Jelly Rolls"/>
    <property type="match status" value="1"/>
</dbReference>
<reference evidence="3" key="1">
    <citation type="submission" date="2020-10" db="EMBL/GenBank/DDBJ databases">
        <title>Connecting structure to function with the recovery of over 1000 high-quality activated sludge metagenome-assembled genomes encoding full-length rRNA genes using long-read sequencing.</title>
        <authorList>
            <person name="Singleton C.M."/>
            <person name="Petriglieri F."/>
            <person name="Kristensen J.M."/>
            <person name="Kirkegaard R.H."/>
            <person name="Michaelsen T.Y."/>
            <person name="Andersen M.H."/>
            <person name="Karst S.M."/>
            <person name="Dueholm M.S."/>
            <person name="Nielsen P.H."/>
            <person name="Albertsen M."/>
        </authorList>
    </citation>
    <scope>NUCLEOTIDE SEQUENCE</scope>
    <source>
        <strain evidence="3">Skiv_18-Q3-R9-52_MAXAC.067</strain>
    </source>
</reference>
<sequence>MNELSDRLAVTGADGFLGWHLRCLLKATGHPEPRMAVEKDFQSVEALGEALGPATAVLHLAGMNRGAEADVHETNIRLAQLLTSALDQAGASPTILFANSTHSFNDSAFGRSKREASRILADWAKARGTRYVDVILPHLFGEGGRPFYNSGFATFCHQLATGAEPQIHQDGELELVHAQRAAQVFLDQLPGSGPPETCRVQGAPMRVSEALSRLKCIHATYQAGIIPGLAEPLALEFFNTYRSYLFPERVPTSLLLRTDPRGSLFEAVKSEHGGQAFLSTTHPGVTRGRHFHRHKVERFLVISGQAEIRIRRLLDQKVHVFPVSGEQPCFIDIPTLHTHEITNVGSQDLLTLFWSHEIFDPSNPDTYPEPVILEP</sequence>
<dbReference type="SUPFAM" id="SSF51735">
    <property type="entry name" value="NAD(P)-binding Rossmann-fold domains"/>
    <property type="match status" value="1"/>
</dbReference>
<organism evidence="3 4">
    <name type="scientific">Candidatus Geothrix skivensis</name>
    <dbReference type="NCBI Taxonomy" id="2954439"/>
    <lineage>
        <taxon>Bacteria</taxon>
        <taxon>Pseudomonadati</taxon>
        <taxon>Acidobacteriota</taxon>
        <taxon>Holophagae</taxon>
        <taxon>Holophagales</taxon>
        <taxon>Holophagaceae</taxon>
        <taxon>Geothrix</taxon>
    </lineage>
</organism>
<dbReference type="InterPro" id="IPR014710">
    <property type="entry name" value="RmlC-like_jellyroll"/>
</dbReference>
<dbReference type="Gene3D" id="3.40.50.720">
    <property type="entry name" value="NAD(P)-binding Rossmann-like Domain"/>
    <property type="match status" value="1"/>
</dbReference>